<evidence type="ECO:0000256" key="1">
    <source>
        <dbReference type="SAM" id="MobiDB-lite"/>
    </source>
</evidence>
<dbReference type="EMBL" id="JACHJV010000003">
    <property type="protein sequence ID" value="MBB4928338.1"/>
    <property type="molecule type" value="Genomic_DNA"/>
</dbReference>
<dbReference type="RefSeq" id="WP_184945629.1">
    <property type="nucleotide sequence ID" value="NZ_JACHJV010000003.1"/>
</dbReference>
<accession>A0A7W7RAD9</accession>
<organism evidence="2 3">
    <name type="scientific">Kitasatospora kifunensis</name>
    <name type="common">Streptomyces kifunensis</name>
    <dbReference type="NCBI Taxonomy" id="58351"/>
    <lineage>
        <taxon>Bacteria</taxon>
        <taxon>Bacillati</taxon>
        <taxon>Actinomycetota</taxon>
        <taxon>Actinomycetes</taxon>
        <taxon>Kitasatosporales</taxon>
        <taxon>Streptomycetaceae</taxon>
        <taxon>Kitasatospora</taxon>
    </lineage>
</organism>
<reference evidence="2 3" key="1">
    <citation type="submission" date="2020-08" db="EMBL/GenBank/DDBJ databases">
        <title>Sequencing the genomes of 1000 actinobacteria strains.</title>
        <authorList>
            <person name="Klenk H.-P."/>
        </authorList>
    </citation>
    <scope>NUCLEOTIDE SEQUENCE [LARGE SCALE GENOMIC DNA]</scope>
    <source>
        <strain evidence="2 3">DSM 41654</strain>
    </source>
</reference>
<name>A0A7W7RAD9_KITKI</name>
<sequence length="190" mass="21099">MSARTGAARRPGRHCLLDALENPNNRAAYDQRQQARVKKAKQDHRELMQTLACVDCGDVPKEESAWVYGGRQWTRRPGGRCRPRHQGREQRSAREAEEQLEAACAANAALCPCWTCRGPMCGKAGSKLELWEKAGPDRLGFPQCAGDRAAKNLGPLVLPARPSGSRRPPWSSPRTIRGGRRECRTPGFTR</sequence>
<dbReference type="AlphaFoldDB" id="A0A7W7RAD9"/>
<proteinExistence type="predicted"/>
<evidence type="ECO:0000313" key="2">
    <source>
        <dbReference type="EMBL" id="MBB4928338.1"/>
    </source>
</evidence>
<comment type="caution">
    <text evidence="2">The sequence shown here is derived from an EMBL/GenBank/DDBJ whole genome shotgun (WGS) entry which is preliminary data.</text>
</comment>
<feature type="compositionally biased region" description="Low complexity" evidence="1">
    <location>
        <begin position="161"/>
        <end position="174"/>
    </location>
</feature>
<protein>
    <submittedName>
        <fullName evidence="2">Uncharacterized protein</fullName>
    </submittedName>
</protein>
<feature type="region of interest" description="Disordered" evidence="1">
    <location>
        <begin position="156"/>
        <end position="190"/>
    </location>
</feature>
<evidence type="ECO:0000313" key="3">
    <source>
        <dbReference type="Proteomes" id="UP000540506"/>
    </source>
</evidence>
<dbReference type="Proteomes" id="UP000540506">
    <property type="component" value="Unassembled WGS sequence"/>
</dbReference>
<keyword evidence="3" id="KW-1185">Reference proteome</keyword>
<gene>
    <name evidence="2" type="ORF">FHR34_007435</name>
</gene>